<dbReference type="InterPro" id="IPR035986">
    <property type="entry name" value="PKD_dom_sf"/>
</dbReference>
<evidence type="ECO:0000313" key="1">
    <source>
        <dbReference type="EMBL" id="CCJ34262.1"/>
    </source>
</evidence>
<proteinExistence type="predicted"/>
<dbReference type="EMBL" id="CAKP01000113">
    <property type="protein sequence ID" value="CCJ34262.1"/>
    <property type="molecule type" value="Genomic_DNA"/>
</dbReference>
<dbReference type="Gene3D" id="2.60.40.10">
    <property type="entry name" value="Immunoglobulins"/>
    <property type="match status" value="2"/>
</dbReference>
<evidence type="ECO:0000313" key="2">
    <source>
        <dbReference type="Proteomes" id="UP000007652"/>
    </source>
</evidence>
<dbReference type="AlphaFoldDB" id="I7J640"/>
<dbReference type="InterPro" id="IPR013783">
    <property type="entry name" value="Ig-like_fold"/>
</dbReference>
<dbReference type="OrthoDB" id="1922759at2"/>
<protein>
    <submittedName>
        <fullName evidence="1">PKD domain containing protein</fullName>
    </submittedName>
</protein>
<dbReference type="STRING" id="857293.CAAU_2178"/>
<keyword evidence="2" id="KW-1185">Reference proteome</keyword>
<name>I7J640_9CLOT</name>
<dbReference type="eggNOG" id="COG3291">
    <property type="taxonomic scope" value="Bacteria"/>
</dbReference>
<gene>
    <name evidence="1" type="ORF">CAAU_2178</name>
</gene>
<organism evidence="1 2">
    <name type="scientific">Caloramator australicus RC3</name>
    <dbReference type="NCBI Taxonomy" id="857293"/>
    <lineage>
        <taxon>Bacteria</taxon>
        <taxon>Bacillati</taxon>
        <taxon>Bacillota</taxon>
        <taxon>Clostridia</taxon>
        <taxon>Eubacteriales</taxon>
        <taxon>Clostridiaceae</taxon>
        <taxon>Caloramator</taxon>
    </lineage>
</organism>
<dbReference type="SUPFAM" id="SSF49299">
    <property type="entry name" value="PKD domain"/>
    <property type="match status" value="1"/>
</dbReference>
<accession>I7J640</accession>
<comment type="caution">
    <text evidence="1">The sequence shown here is derived from an EMBL/GenBank/DDBJ whole genome shotgun (WGS) entry which is preliminary data.</text>
</comment>
<sequence>MTETNQQISLRDLVNSSPKGGQLFDVGQLNEAFQYIESTLVTEKDEPQPGTIIANEDTVIYDLWYDDYEKDIKNADRFRYIHDETFYNNSQGKISFDNQWLSSPVTIFDKVGKYLISYQAQDNPESTPGFEGYRKWSIDENQAIVYVHRRPIANFTAKISGNSIIYTENSYDLDHIADADKGIVNKLWKWRKQGEIIWRTGQPTIINDGETIIVRLAVQDREGVWSNPKIVVLTKNSSITNNPPVADFILEYSNMVKGGSNNIYDYSYDIDGDLITQREWTIYDSNNNIIYQSSVMPNLSTLNKGNYKIQLRVKDASLWSEPCVRNLTVVINNKPIANFSLGAIQYTNSSINVTDTSYDPDGDPIIEREWRITYLGDGTSKTFKDKLPKTLEEAGFTKDGQYKFELRVMDDPTRRNSILQRLWSDWKATTITVDVDLKLTAWTEKIISKDTTMKTSDYKAGQAVIVKAKTEGYAYKVDAYLILNTTRPVTNLVPDDVLQNPLQYQMTWHTKYMQGEGYDANMIIPLNTPLSSTYKVRVRAYRKKADGTDKIVTVDLPINVNGVMEFKSEIIK</sequence>
<dbReference type="Proteomes" id="UP000007652">
    <property type="component" value="Unassembled WGS sequence"/>
</dbReference>
<reference evidence="1 2" key="1">
    <citation type="journal article" date="2011" name="J. Bacteriol.">
        <title>Draft genome sequence of Caloramator australicus strain RC3T, a thermoanaerobe from the Great Artesian Basin of Australia.</title>
        <authorList>
            <person name="Ogg C.D."/>
            <person name="Patel B.K.C."/>
        </authorList>
    </citation>
    <scope>NUCLEOTIDE SEQUENCE [LARGE SCALE GENOMIC DNA]</scope>
    <source>
        <strain evidence="1 2">RC3</strain>
    </source>
</reference>
<dbReference type="RefSeq" id="WP_008909518.1">
    <property type="nucleotide sequence ID" value="NZ_CAKP01000113.1"/>
</dbReference>